<evidence type="ECO:0000313" key="1">
    <source>
        <dbReference type="EMBL" id="KAD7477891.1"/>
    </source>
</evidence>
<gene>
    <name evidence="1" type="ORF">E3N88_01027</name>
</gene>
<protein>
    <submittedName>
        <fullName evidence="1">Uncharacterized protein</fullName>
    </submittedName>
</protein>
<keyword evidence="2" id="KW-1185">Reference proteome</keyword>
<accession>A0A5N6Q1Q5</accession>
<organism evidence="1 2">
    <name type="scientific">Mikania micrantha</name>
    <name type="common">bitter vine</name>
    <dbReference type="NCBI Taxonomy" id="192012"/>
    <lineage>
        <taxon>Eukaryota</taxon>
        <taxon>Viridiplantae</taxon>
        <taxon>Streptophyta</taxon>
        <taxon>Embryophyta</taxon>
        <taxon>Tracheophyta</taxon>
        <taxon>Spermatophyta</taxon>
        <taxon>Magnoliopsida</taxon>
        <taxon>eudicotyledons</taxon>
        <taxon>Gunneridae</taxon>
        <taxon>Pentapetalae</taxon>
        <taxon>asterids</taxon>
        <taxon>campanulids</taxon>
        <taxon>Asterales</taxon>
        <taxon>Asteraceae</taxon>
        <taxon>Asteroideae</taxon>
        <taxon>Heliantheae alliance</taxon>
        <taxon>Eupatorieae</taxon>
        <taxon>Mikania</taxon>
    </lineage>
</organism>
<sequence length="122" mass="13572">MKLKEEERVKDGGFGFGVDGVRFTFSVRAGRVVRVADDELSCASVALFMIIDLSGFTVRLNFIGIPTFEIISGGGTLGSFYPCKKTRSWQVMCSMSVITWLKKTTFVDVSSKIVAFTQYLLY</sequence>
<reference evidence="1 2" key="1">
    <citation type="submission" date="2019-05" db="EMBL/GenBank/DDBJ databases">
        <title>Mikania micrantha, genome provides insights into the molecular mechanism of rapid growth.</title>
        <authorList>
            <person name="Liu B."/>
        </authorList>
    </citation>
    <scope>NUCLEOTIDE SEQUENCE [LARGE SCALE GENOMIC DNA]</scope>
    <source>
        <strain evidence="1">NLD-2019</strain>
        <tissue evidence="1">Leaf</tissue>
    </source>
</reference>
<dbReference type="AlphaFoldDB" id="A0A5N6Q1Q5"/>
<proteinExistence type="predicted"/>
<name>A0A5N6Q1Q5_9ASTR</name>
<evidence type="ECO:0000313" key="2">
    <source>
        <dbReference type="Proteomes" id="UP000326396"/>
    </source>
</evidence>
<comment type="caution">
    <text evidence="1">The sequence shown here is derived from an EMBL/GenBank/DDBJ whole genome shotgun (WGS) entry which is preliminary data.</text>
</comment>
<dbReference type="EMBL" id="SZYD01000001">
    <property type="protein sequence ID" value="KAD7477891.1"/>
    <property type="molecule type" value="Genomic_DNA"/>
</dbReference>
<dbReference type="Proteomes" id="UP000326396">
    <property type="component" value="Linkage Group LG1"/>
</dbReference>